<keyword evidence="3" id="KW-1185">Reference proteome</keyword>
<dbReference type="AlphaFoldDB" id="A0A2G9U5T1"/>
<evidence type="ECO:0000313" key="2">
    <source>
        <dbReference type="EMBL" id="PIO65525.1"/>
    </source>
</evidence>
<sequence length="82" mass="8943">MAAAPNPGRSRMPHKLATKASSDGVAAIPGSHTPTSIGNWSLAANRFLRQELFGEVYKLPDSLEGILRRSLRFRRGIVMLPT</sequence>
<evidence type="ECO:0000256" key="1">
    <source>
        <dbReference type="SAM" id="MobiDB-lite"/>
    </source>
</evidence>
<reference evidence="2 3" key="1">
    <citation type="submission" date="2015-09" db="EMBL/GenBank/DDBJ databases">
        <title>Draft genome of the parasitic nematode Teladorsagia circumcincta isolate WARC Sus (inbred).</title>
        <authorList>
            <person name="Mitreva M."/>
        </authorList>
    </citation>
    <scope>NUCLEOTIDE SEQUENCE [LARGE SCALE GENOMIC DNA]</scope>
    <source>
        <strain evidence="2 3">S</strain>
    </source>
</reference>
<dbReference type="Proteomes" id="UP000230423">
    <property type="component" value="Unassembled WGS sequence"/>
</dbReference>
<evidence type="ECO:0000313" key="3">
    <source>
        <dbReference type="Proteomes" id="UP000230423"/>
    </source>
</evidence>
<feature type="non-terminal residue" evidence="2">
    <location>
        <position position="82"/>
    </location>
</feature>
<protein>
    <submittedName>
        <fullName evidence="2">Uncharacterized protein</fullName>
    </submittedName>
</protein>
<gene>
    <name evidence="2" type="ORF">TELCIR_12799</name>
</gene>
<feature type="region of interest" description="Disordered" evidence="1">
    <location>
        <begin position="1"/>
        <end position="37"/>
    </location>
</feature>
<accession>A0A2G9U5T1</accession>
<dbReference type="EMBL" id="KZ348939">
    <property type="protein sequence ID" value="PIO65525.1"/>
    <property type="molecule type" value="Genomic_DNA"/>
</dbReference>
<organism evidence="2 3">
    <name type="scientific">Teladorsagia circumcincta</name>
    <name type="common">Brown stomach worm</name>
    <name type="synonym">Ostertagia circumcincta</name>
    <dbReference type="NCBI Taxonomy" id="45464"/>
    <lineage>
        <taxon>Eukaryota</taxon>
        <taxon>Metazoa</taxon>
        <taxon>Ecdysozoa</taxon>
        <taxon>Nematoda</taxon>
        <taxon>Chromadorea</taxon>
        <taxon>Rhabditida</taxon>
        <taxon>Rhabditina</taxon>
        <taxon>Rhabditomorpha</taxon>
        <taxon>Strongyloidea</taxon>
        <taxon>Trichostrongylidae</taxon>
        <taxon>Teladorsagia</taxon>
    </lineage>
</organism>
<dbReference type="OrthoDB" id="10484902at2759"/>
<name>A0A2G9U5T1_TELCI</name>
<proteinExistence type="predicted"/>